<dbReference type="SUPFAM" id="SSF110849">
    <property type="entry name" value="ParB/Sulfiredoxin"/>
    <property type="match status" value="1"/>
</dbReference>
<comment type="caution">
    <text evidence="1">The sequence shown here is derived from an EMBL/GenBank/DDBJ whole genome shotgun (WGS) entry which is preliminary data.</text>
</comment>
<dbReference type="Proteomes" id="UP001500279">
    <property type="component" value="Unassembled WGS sequence"/>
</dbReference>
<dbReference type="Gene3D" id="3.40.50.150">
    <property type="entry name" value="Vaccinia Virus protein VP39"/>
    <property type="match status" value="1"/>
</dbReference>
<evidence type="ECO:0000313" key="1">
    <source>
        <dbReference type="EMBL" id="GAA0749202.1"/>
    </source>
</evidence>
<sequence length="411" mass="47048">MCAAVYYIHFSAPVRESPLSPRAFGSDNWGKVNSFEQVAAIEDIGIGPLFEDGMVYRAFEAVFRRGEPWHSTEWFKYNKKLIEAGRPLWNCTTTDALKERLNGEVRALYRSMQTHGFLDQRTIASRLGDQNSDLQIFGTNYHSSVGINHEIKIGIGEQGDLLFLDGRHRLAAAKLLKIDRIPVRVVFVHRRFLELRVRHVDPMAMDPEQVRQVVSLYLNELLERTLMIEYIDFDGYLAATKAASSGHWRNAAARWDYHKTATDFIRLSKPSAPNKVLEMGTMGVSLVKGSDTIDYAEKWNYPGFRPTFLHDARTFPWPFKDKHYDVFVALRVFHHLLPYQKECFLEAKRIAKNIILVVPEQYDVAELKATSAGISEAQLTDWNGGIPPTVSAKYPDWIGKIYYWNEEALAA</sequence>
<proteinExistence type="predicted"/>
<dbReference type="InterPro" id="IPR029063">
    <property type="entry name" value="SAM-dependent_MTases_sf"/>
</dbReference>
<accession>A0ABN1JY83</accession>
<keyword evidence="2" id="KW-1185">Reference proteome</keyword>
<name>A0ABN1JY83_9BURK</name>
<evidence type="ECO:0000313" key="2">
    <source>
        <dbReference type="Proteomes" id="UP001500279"/>
    </source>
</evidence>
<evidence type="ECO:0008006" key="3">
    <source>
        <dbReference type="Google" id="ProtNLM"/>
    </source>
</evidence>
<dbReference type="RefSeq" id="WP_141288367.1">
    <property type="nucleotide sequence ID" value="NZ_BAAAEW010000008.1"/>
</dbReference>
<dbReference type="EMBL" id="BAAAEW010000008">
    <property type="protein sequence ID" value="GAA0749202.1"/>
    <property type="molecule type" value="Genomic_DNA"/>
</dbReference>
<organism evidence="1 2">
    <name type="scientific">Ideonella azotifigens</name>
    <dbReference type="NCBI Taxonomy" id="513160"/>
    <lineage>
        <taxon>Bacteria</taxon>
        <taxon>Pseudomonadati</taxon>
        <taxon>Pseudomonadota</taxon>
        <taxon>Betaproteobacteria</taxon>
        <taxon>Burkholderiales</taxon>
        <taxon>Sphaerotilaceae</taxon>
        <taxon>Ideonella</taxon>
    </lineage>
</organism>
<protein>
    <recommendedName>
        <fullName evidence="3">Methyltransferase type 11 domain-containing protein</fullName>
    </recommendedName>
</protein>
<reference evidence="1 2" key="1">
    <citation type="journal article" date="2019" name="Int. J. Syst. Evol. Microbiol.">
        <title>The Global Catalogue of Microorganisms (GCM) 10K type strain sequencing project: providing services to taxonomists for standard genome sequencing and annotation.</title>
        <authorList>
            <consortium name="The Broad Institute Genomics Platform"/>
            <consortium name="The Broad Institute Genome Sequencing Center for Infectious Disease"/>
            <person name="Wu L."/>
            <person name="Ma J."/>
        </authorList>
    </citation>
    <scope>NUCLEOTIDE SEQUENCE [LARGE SCALE GENOMIC DNA]</scope>
    <source>
        <strain evidence="1 2">JCM 15503</strain>
    </source>
</reference>
<dbReference type="InterPro" id="IPR036086">
    <property type="entry name" value="ParB/Sulfiredoxin_sf"/>
</dbReference>
<dbReference type="SUPFAM" id="SSF53335">
    <property type="entry name" value="S-adenosyl-L-methionine-dependent methyltransferases"/>
    <property type="match status" value="1"/>
</dbReference>
<gene>
    <name evidence="1" type="ORF">GCM10009107_19700</name>
</gene>